<comment type="caution">
    <text evidence="2">The sequence shown here is derived from an EMBL/GenBank/DDBJ whole genome shotgun (WGS) entry which is preliminary data.</text>
</comment>
<keyword evidence="3" id="KW-1185">Reference proteome</keyword>
<dbReference type="InterPro" id="IPR014030">
    <property type="entry name" value="Ketoacyl_synth_N"/>
</dbReference>
<dbReference type="RefSeq" id="WP_193430478.1">
    <property type="nucleotide sequence ID" value="NZ_JAAIYO010000017.1"/>
</dbReference>
<accession>A0ABR9PZG6</accession>
<proteinExistence type="predicted"/>
<organism evidence="2 3">
    <name type="scientific">Corallococcus soli</name>
    <dbReference type="NCBI Taxonomy" id="2710757"/>
    <lineage>
        <taxon>Bacteria</taxon>
        <taxon>Pseudomonadati</taxon>
        <taxon>Myxococcota</taxon>
        <taxon>Myxococcia</taxon>
        <taxon>Myxococcales</taxon>
        <taxon>Cystobacterineae</taxon>
        <taxon>Myxococcaceae</taxon>
        <taxon>Corallococcus</taxon>
    </lineage>
</organism>
<feature type="domain" description="Beta-ketoacyl synthase-like N-terminal" evidence="1">
    <location>
        <begin position="22"/>
        <end position="244"/>
    </location>
</feature>
<dbReference type="Pfam" id="PF13723">
    <property type="entry name" value="Ketoacyl-synt_2"/>
    <property type="match status" value="1"/>
</dbReference>
<evidence type="ECO:0000259" key="1">
    <source>
        <dbReference type="Pfam" id="PF13723"/>
    </source>
</evidence>
<reference evidence="2 3" key="1">
    <citation type="submission" date="2020-02" db="EMBL/GenBank/DDBJ databases">
        <authorList>
            <person name="Babadi Z.K."/>
            <person name="Risdian C."/>
            <person name="Ebrahimipour G.H."/>
            <person name="Wink J."/>
        </authorList>
    </citation>
    <scope>NUCLEOTIDE SEQUENCE [LARGE SCALE GENOMIC DNA]</scope>
    <source>
        <strain evidence="2 3">ZKHCc1 1396</strain>
    </source>
</reference>
<protein>
    <submittedName>
        <fullName evidence="2">Beta-ketoacyl synthase chain length factor</fullName>
    </submittedName>
</protein>
<evidence type="ECO:0000313" key="2">
    <source>
        <dbReference type="EMBL" id="MBE4753333.1"/>
    </source>
</evidence>
<dbReference type="Proteomes" id="UP001516472">
    <property type="component" value="Unassembled WGS sequence"/>
</dbReference>
<sequence length="247" mass="26641">MMGFTVQRWAAWAPGLVEPAAWDTWLAKPHPLPAEGTPALAEMPAMMRRRVDRLGRIALQATYAAHADAPEAPVLFASRYGDLGRSLELLTQLARSEPLSPTSFSLSVHNAIGALYSIARGDTSAYGAIAAGEETVEAAFTEAGGLLADGAPRVMVVIYDEPVPAPWQHFSPAVEWKFPRAWACLLTAATGPDAIHLGCHAGAPDAPSPEPESLPEDLRALRFLVSGARRWEHPVGGARSWRWERHA</sequence>
<evidence type="ECO:0000313" key="3">
    <source>
        <dbReference type="Proteomes" id="UP001516472"/>
    </source>
</evidence>
<gene>
    <name evidence="2" type="ORF">G4177_34795</name>
</gene>
<name>A0ABR9PZG6_9BACT</name>
<dbReference type="EMBL" id="JAAIYO010000017">
    <property type="protein sequence ID" value="MBE4753333.1"/>
    <property type="molecule type" value="Genomic_DNA"/>
</dbReference>